<dbReference type="EC" id="5.4.2.12" evidence="5"/>
<evidence type="ECO:0000313" key="14">
    <source>
        <dbReference type="Proteomes" id="UP001497512"/>
    </source>
</evidence>
<evidence type="ECO:0000259" key="11">
    <source>
        <dbReference type="Pfam" id="PF01676"/>
    </source>
</evidence>
<evidence type="ECO:0000256" key="9">
    <source>
        <dbReference type="ARBA" id="ARBA00023235"/>
    </source>
</evidence>
<name>A0ABP0TKY9_9BRYO</name>
<dbReference type="InterPro" id="IPR011258">
    <property type="entry name" value="BPG-indep_PGM_N"/>
</dbReference>
<comment type="similarity">
    <text evidence="4">Belongs to the BPG-independent phosphoglycerate mutase family.</text>
</comment>
<evidence type="ECO:0000256" key="6">
    <source>
        <dbReference type="ARBA" id="ARBA00022723"/>
    </source>
</evidence>
<dbReference type="EMBL" id="OZ019903">
    <property type="protein sequence ID" value="CAK9196605.1"/>
    <property type="molecule type" value="Genomic_DNA"/>
</dbReference>
<dbReference type="Pfam" id="PF01676">
    <property type="entry name" value="Metalloenzyme"/>
    <property type="match status" value="1"/>
</dbReference>
<dbReference type="SUPFAM" id="SSF64158">
    <property type="entry name" value="2,3-Bisphosphoglycerate-independent phosphoglycerate mutase, substrate-binding domain"/>
    <property type="match status" value="1"/>
</dbReference>
<dbReference type="PANTHER" id="PTHR31637">
    <property type="entry name" value="2,3-BISPHOSPHOGLYCERATE-INDEPENDENT PHOSPHOGLYCERATE MUTASE"/>
    <property type="match status" value="1"/>
</dbReference>
<feature type="region of interest" description="Disordered" evidence="10">
    <location>
        <begin position="489"/>
        <end position="514"/>
    </location>
</feature>
<dbReference type="InterPro" id="IPR036646">
    <property type="entry name" value="PGAM_B_sf"/>
</dbReference>
<dbReference type="PANTHER" id="PTHR31637:SF11">
    <property type="entry name" value="PHOSPHOGLYCERATE MUTASE (2,3-DIPHOSPHOGLYCERATE-INDEPENDENT)"/>
    <property type="match status" value="1"/>
</dbReference>
<dbReference type="InterPro" id="IPR005995">
    <property type="entry name" value="Pgm_bpd_ind"/>
</dbReference>
<evidence type="ECO:0000256" key="1">
    <source>
        <dbReference type="ARBA" id="ARBA00000370"/>
    </source>
</evidence>
<evidence type="ECO:0000256" key="8">
    <source>
        <dbReference type="ARBA" id="ARBA00023211"/>
    </source>
</evidence>
<feature type="domain" description="BPG-independent PGAM N-terminal" evidence="12">
    <location>
        <begin position="107"/>
        <end position="331"/>
    </location>
</feature>
<accession>A0ABP0TKY9</accession>
<dbReference type="Gene3D" id="3.40.1450.10">
    <property type="entry name" value="BPG-independent phosphoglycerate mutase, domain B"/>
    <property type="match status" value="1"/>
</dbReference>
<evidence type="ECO:0000259" key="12">
    <source>
        <dbReference type="Pfam" id="PF06415"/>
    </source>
</evidence>
<dbReference type="Pfam" id="PF06415">
    <property type="entry name" value="iPGM_N"/>
    <property type="match status" value="1"/>
</dbReference>
<comment type="cofactor">
    <cofactor evidence="2">
        <name>Mn(2+)</name>
        <dbReference type="ChEBI" id="CHEBI:29035"/>
    </cofactor>
</comment>
<dbReference type="SUPFAM" id="SSF53649">
    <property type="entry name" value="Alkaline phosphatase-like"/>
    <property type="match status" value="1"/>
</dbReference>
<evidence type="ECO:0000256" key="2">
    <source>
        <dbReference type="ARBA" id="ARBA00001936"/>
    </source>
</evidence>
<keyword evidence="6" id="KW-0479">Metal-binding</keyword>
<keyword evidence="9" id="KW-0413">Isomerase</keyword>
<feature type="domain" description="Metalloenzyme" evidence="11">
    <location>
        <begin position="26"/>
        <end position="552"/>
    </location>
</feature>
<evidence type="ECO:0000256" key="4">
    <source>
        <dbReference type="ARBA" id="ARBA00008819"/>
    </source>
</evidence>
<dbReference type="CDD" id="cd16010">
    <property type="entry name" value="iPGM"/>
    <property type="match status" value="1"/>
</dbReference>
<evidence type="ECO:0000256" key="7">
    <source>
        <dbReference type="ARBA" id="ARBA00023152"/>
    </source>
</evidence>
<protein>
    <recommendedName>
        <fullName evidence="5">phosphoglycerate mutase (2,3-diphosphoglycerate-independent)</fullName>
        <ecNumber evidence="5">5.4.2.12</ecNumber>
    </recommendedName>
</protein>
<evidence type="ECO:0000256" key="5">
    <source>
        <dbReference type="ARBA" id="ARBA00012026"/>
    </source>
</evidence>
<sequence length="591" mass="66395">MPITTVQQVVDPEYQLYAHPLLPRGKPFLLVVLSGWGEGKEDEYNAIHKSNCVIIKRLRNIYPWRWRTLKAHGDVVGLPTENDPGNGEVGNNALGCGKIIIQRASLVDTAIASGELYKGAGWLYSKEAWVNGGTLHLIGLLSDGGVHSRYDQLAAIIRAAADHCCKKMRLHILTDGRDVPDGTSLGFVEQLEKELEGIRKYGCDAQIASGGGRMFVTMDRYEADWRIVQRGWYAHVLGISPHKFESATEAITKLKQADPKQVNDQFLPPFVVVRKNGQPWGIIEDEDIVINFNFRADRMIQLSKAFVDENFDKFDRVRWPNVRYVAMVQYDVEAKLPVHFLVAPPVIDKLSGKYLCANGIRTFVVSESQKMGHVTFNWNGNRGSKLDQRLETYHEVQSENVRFELEPEMRTRTIARVAHDALLSGLYDYVRVMFAAADMVGHTHDLEATKRACECIDAAIKLLLNGVDKCGGVFMIIGDHGNCDDMAQREKDGNPLLDDKGRAHPKTSHSMGEVPIGIGGPGLPRCVRFRKNLRNVGLANATATFMNLLGFEAPYHYEPSLLTFDWNKWEFTGVHEEYIPPVDNQRAVIKR</sequence>
<reference evidence="13" key="1">
    <citation type="submission" date="2024-02" db="EMBL/GenBank/DDBJ databases">
        <authorList>
            <consortium name="ELIXIR-Norway"/>
            <consortium name="Elixir Norway"/>
        </authorList>
    </citation>
    <scope>NUCLEOTIDE SEQUENCE</scope>
</reference>
<evidence type="ECO:0000256" key="3">
    <source>
        <dbReference type="ARBA" id="ARBA00004798"/>
    </source>
</evidence>
<keyword evidence="7" id="KW-0324">Glycolysis</keyword>
<keyword evidence="8" id="KW-0464">Manganese</keyword>
<dbReference type="Gene3D" id="3.40.720.10">
    <property type="entry name" value="Alkaline Phosphatase, subunit A"/>
    <property type="match status" value="1"/>
</dbReference>
<comment type="pathway">
    <text evidence="3">Carbohydrate degradation; glycolysis; pyruvate from D-glyceraldehyde 3-phosphate: step 3/5.</text>
</comment>
<evidence type="ECO:0000256" key="10">
    <source>
        <dbReference type="SAM" id="MobiDB-lite"/>
    </source>
</evidence>
<comment type="catalytic activity">
    <reaction evidence="1">
        <text>(2R)-2-phosphoglycerate = (2R)-3-phosphoglycerate</text>
        <dbReference type="Rhea" id="RHEA:15901"/>
        <dbReference type="ChEBI" id="CHEBI:58272"/>
        <dbReference type="ChEBI" id="CHEBI:58289"/>
        <dbReference type="EC" id="5.4.2.12"/>
    </reaction>
</comment>
<gene>
    <name evidence="13" type="ORF">CSSPTR1EN2_LOCUS3557</name>
</gene>
<feature type="compositionally biased region" description="Basic and acidic residues" evidence="10">
    <location>
        <begin position="489"/>
        <end position="502"/>
    </location>
</feature>
<evidence type="ECO:0000313" key="13">
    <source>
        <dbReference type="EMBL" id="CAK9196605.1"/>
    </source>
</evidence>
<organism evidence="13 14">
    <name type="scientific">Sphagnum troendelagicum</name>
    <dbReference type="NCBI Taxonomy" id="128251"/>
    <lineage>
        <taxon>Eukaryota</taxon>
        <taxon>Viridiplantae</taxon>
        <taxon>Streptophyta</taxon>
        <taxon>Embryophyta</taxon>
        <taxon>Bryophyta</taxon>
        <taxon>Sphagnophytina</taxon>
        <taxon>Sphagnopsida</taxon>
        <taxon>Sphagnales</taxon>
        <taxon>Sphagnaceae</taxon>
        <taxon>Sphagnum</taxon>
    </lineage>
</organism>
<keyword evidence="14" id="KW-1185">Reference proteome</keyword>
<proteinExistence type="inferred from homology"/>
<dbReference type="Proteomes" id="UP001497512">
    <property type="component" value="Chromosome 11"/>
</dbReference>
<dbReference type="InterPro" id="IPR017850">
    <property type="entry name" value="Alkaline_phosphatase_core_sf"/>
</dbReference>
<dbReference type="InterPro" id="IPR006124">
    <property type="entry name" value="Metalloenzyme"/>
</dbReference>